<dbReference type="SUPFAM" id="SSF47090">
    <property type="entry name" value="PGBD-like"/>
    <property type="match status" value="1"/>
</dbReference>
<feature type="domain" description="Peptidoglycan binding-like" evidence="3">
    <location>
        <begin position="121"/>
        <end position="168"/>
    </location>
</feature>
<dbReference type="InterPro" id="IPR036366">
    <property type="entry name" value="PGBDSf"/>
</dbReference>
<dbReference type="InterPro" id="IPR036365">
    <property type="entry name" value="PGBD-like_sf"/>
</dbReference>
<organism evidence="4 5">
    <name type="scientific">Actinomadura rugatobispora</name>
    <dbReference type="NCBI Taxonomy" id="1994"/>
    <lineage>
        <taxon>Bacteria</taxon>
        <taxon>Bacillati</taxon>
        <taxon>Actinomycetota</taxon>
        <taxon>Actinomycetes</taxon>
        <taxon>Streptosporangiales</taxon>
        <taxon>Thermomonosporaceae</taxon>
        <taxon>Actinomadura</taxon>
    </lineage>
</organism>
<reference evidence="5" key="1">
    <citation type="journal article" date="2019" name="Int. J. Syst. Evol. Microbiol.">
        <title>The Global Catalogue of Microorganisms (GCM) 10K type strain sequencing project: providing services to taxonomists for standard genome sequencing and annotation.</title>
        <authorList>
            <consortium name="The Broad Institute Genomics Platform"/>
            <consortium name="The Broad Institute Genome Sequencing Center for Infectious Disease"/>
            <person name="Wu L."/>
            <person name="Ma J."/>
        </authorList>
    </citation>
    <scope>NUCLEOTIDE SEQUENCE [LARGE SCALE GENOMIC DNA]</scope>
    <source>
        <strain evidence="5">KCTC 42087</strain>
    </source>
</reference>
<gene>
    <name evidence="4" type="ORF">ACFPZN_23430</name>
</gene>
<dbReference type="Pfam" id="PF01471">
    <property type="entry name" value="PG_binding_1"/>
    <property type="match status" value="1"/>
</dbReference>
<comment type="subcellular location">
    <subcellularLocation>
        <location evidence="1">Cell envelope</location>
    </subcellularLocation>
</comment>
<dbReference type="InterPro" id="IPR050465">
    <property type="entry name" value="UPF0194_transport"/>
</dbReference>
<evidence type="ECO:0000256" key="1">
    <source>
        <dbReference type="ARBA" id="ARBA00004196"/>
    </source>
</evidence>
<proteinExistence type="predicted"/>
<dbReference type="Gene3D" id="2.40.420.20">
    <property type="match status" value="1"/>
</dbReference>
<dbReference type="EMBL" id="JBHSON010000033">
    <property type="protein sequence ID" value="MFC5748577.1"/>
    <property type="molecule type" value="Genomic_DNA"/>
</dbReference>
<sequence length="347" mass="35601">MRRSRAAALSAAGVVVVAGAGLATTGLGGGGRPAPARGALPPDTTAVERTTLVETQQADGTLGYGSERTAAGSGGGTVTWLPRPGDRITRGRTAYRVDNRPVPLLYGSLPLYRTLSEGREGPDVKQLERNLRALGYTGFTVDGSFESGTTAAVKRWQDDLGVPETGTVAPGSVLIASGEIRVAQRRATVGDRLGGAVFTYTGTARKVSVDLDVQYQRLARKGTEVEIELPEGDTVKGTITAVGKVAKQGRGEDPTTVAVTVAVEGQGSLGSYDKAPVTVRITADRHAGVLAVPIAALTARPGGGYAVQVVEGGRVRTVPVETGVFTGGKVEVSGSGLAEGMRVGVPK</sequence>
<accession>A0ABW1A1P1</accession>
<name>A0ABW1A1P1_9ACTN</name>
<dbReference type="Gene3D" id="1.10.101.10">
    <property type="entry name" value="PGBD-like superfamily/PGBD"/>
    <property type="match status" value="1"/>
</dbReference>
<dbReference type="RefSeq" id="WP_378284251.1">
    <property type="nucleotide sequence ID" value="NZ_JBHSON010000033.1"/>
</dbReference>
<comment type="caution">
    <text evidence="4">The sequence shown here is derived from an EMBL/GenBank/DDBJ whole genome shotgun (WGS) entry which is preliminary data.</text>
</comment>
<protein>
    <submittedName>
        <fullName evidence="4">Peptidoglycan-binding protein</fullName>
    </submittedName>
</protein>
<evidence type="ECO:0000256" key="2">
    <source>
        <dbReference type="ARBA" id="ARBA00023054"/>
    </source>
</evidence>
<evidence type="ECO:0000313" key="4">
    <source>
        <dbReference type="EMBL" id="MFC5748577.1"/>
    </source>
</evidence>
<keyword evidence="2" id="KW-0175">Coiled coil</keyword>
<dbReference type="Proteomes" id="UP001596074">
    <property type="component" value="Unassembled WGS sequence"/>
</dbReference>
<dbReference type="PANTHER" id="PTHR32347">
    <property type="entry name" value="EFFLUX SYSTEM COMPONENT YKNX-RELATED"/>
    <property type="match status" value="1"/>
</dbReference>
<dbReference type="InterPro" id="IPR002477">
    <property type="entry name" value="Peptidoglycan-bd-like"/>
</dbReference>
<evidence type="ECO:0000313" key="5">
    <source>
        <dbReference type="Proteomes" id="UP001596074"/>
    </source>
</evidence>
<evidence type="ECO:0000259" key="3">
    <source>
        <dbReference type="Pfam" id="PF01471"/>
    </source>
</evidence>
<keyword evidence="5" id="KW-1185">Reference proteome</keyword>